<evidence type="ECO:0000313" key="2">
    <source>
        <dbReference type="Proteomes" id="UP000214646"/>
    </source>
</evidence>
<keyword evidence="2" id="KW-1185">Reference proteome</keyword>
<gene>
    <name evidence="1" type="ORF">FRUB_04005</name>
</gene>
<comment type="caution">
    <text evidence="1">The sequence shown here is derived from an EMBL/GenBank/DDBJ whole genome shotgun (WGS) entry which is preliminary data.</text>
</comment>
<dbReference type="EMBL" id="NIDE01000005">
    <property type="protein sequence ID" value="OWK41927.1"/>
    <property type="molecule type" value="Genomic_DNA"/>
</dbReference>
<reference evidence="2" key="1">
    <citation type="submission" date="2017-06" db="EMBL/GenBank/DDBJ databases">
        <title>Genome analysis of Fimbriiglobus ruber SP5, the first member of the order Planctomycetales with confirmed chitinolytic capability.</title>
        <authorList>
            <person name="Ravin N.V."/>
            <person name="Rakitin A.L."/>
            <person name="Ivanova A.A."/>
            <person name="Beletsky A.V."/>
            <person name="Kulichevskaya I.S."/>
            <person name="Mardanov A.V."/>
            <person name="Dedysh S.N."/>
        </authorList>
    </citation>
    <scope>NUCLEOTIDE SEQUENCE [LARGE SCALE GENOMIC DNA]</scope>
    <source>
        <strain evidence="2">SP5</strain>
    </source>
</reference>
<protein>
    <submittedName>
        <fullName evidence="1">Uncharacterized protein</fullName>
    </submittedName>
</protein>
<proteinExistence type="predicted"/>
<organism evidence="1 2">
    <name type="scientific">Fimbriiglobus ruber</name>
    <dbReference type="NCBI Taxonomy" id="1908690"/>
    <lineage>
        <taxon>Bacteria</taxon>
        <taxon>Pseudomonadati</taxon>
        <taxon>Planctomycetota</taxon>
        <taxon>Planctomycetia</taxon>
        <taxon>Gemmatales</taxon>
        <taxon>Gemmataceae</taxon>
        <taxon>Fimbriiglobus</taxon>
    </lineage>
</organism>
<dbReference type="AlphaFoldDB" id="A0A225E0P0"/>
<dbReference type="Proteomes" id="UP000214646">
    <property type="component" value="Unassembled WGS sequence"/>
</dbReference>
<name>A0A225E0P0_9BACT</name>
<accession>A0A225E0P0</accession>
<sequence length="37" mass="3791">MVGLGDGSIRAVNNGVSTVTWMQACNPNDGAPLGSDW</sequence>
<evidence type="ECO:0000313" key="1">
    <source>
        <dbReference type="EMBL" id="OWK41927.1"/>
    </source>
</evidence>